<dbReference type="InterPro" id="IPR015018">
    <property type="entry name" value="DUF1905"/>
</dbReference>
<accession>A0A9W6CW29</accession>
<protein>
    <recommendedName>
        <fullName evidence="3">DUF1905 domain-containing protein</fullName>
    </recommendedName>
</protein>
<keyword evidence="2" id="KW-1185">Reference proteome</keyword>
<dbReference type="Proteomes" id="UP001144396">
    <property type="component" value="Unassembled WGS sequence"/>
</dbReference>
<dbReference type="Pfam" id="PF08922">
    <property type="entry name" value="DUF1905"/>
    <property type="match status" value="1"/>
</dbReference>
<evidence type="ECO:0000313" key="2">
    <source>
        <dbReference type="Proteomes" id="UP001144396"/>
    </source>
</evidence>
<evidence type="ECO:0008006" key="3">
    <source>
        <dbReference type="Google" id="ProtNLM"/>
    </source>
</evidence>
<proteinExistence type="predicted"/>
<evidence type="ECO:0000313" key="1">
    <source>
        <dbReference type="EMBL" id="GLI27567.1"/>
    </source>
</evidence>
<gene>
    <name evidence="1" type="ORF">ARHIZOSPH14_18090</name>
</gene>
<dbReference type="EMBL" id="BSDP01000001">
    <property type="protein sequence ID" value="GLI27567.1"/>
    <property type="molecule type" value="Genomic_DNA"/>
</dbReference>
<reference evidence="1" key="1">
    <citation type="submission" date="2022-12" db="EMBL/GenBank/DDBJ databases">
        <title>Reference genome sequencing for broad-spectrum identification of bacterial and archaeal isolates by mass spectrometry.</title>
        <authorList>
            <person name="Sekiguchi Y."/>
            <person name="Tourlousse D.M."/>
        </authorList>
    </citation>
    <scope>NUCLEOTIDE SEQUENCE</scope>
    <source>
        <strain evidence="1">14</strain>
    </source>
</reference>
<dbReference type="SUPFAM" id="SSF141694">
    <property type="entry name" value="AF2212/PG0164-like"/>
    <property type="match status" value="1"/>
</dbReference>
<organism evidence="1 2">
    <name type="scientific">Agromyces rhizosphaerae</name>
    <dbReference type="NCBI Taxonomy" id="88374"/>
    <lineage>
        <taxon>Bacteria</taxon>
        <taxon>Bacillati</taxon>
        <taxon>Actinomycetota</taxon>
        <taxon>Actinomycetes</taxon>
        <taxon>Micrococcales</taxon>
        <taxon>Microbacteriaceae</taxon>
        <taxon>Agromyces</taxon>
    </lineage>
</organism>
<dbReference type="InterPro" id="IPR037079">
    <property type="entry name" value="AF2212/PG0164-like_sf"/>
</dbReference>
<name>A0A9W6CW29_9MICO</name>
<sequence length="100" mass="11166">MGEQLTFRAEVWQWDARTEEGWYFVTLPTGPSEEIADRPRPPRGFGSVKVRVRVGGSSWATSIFPDSKAGAYVLPLKKAVRKAEGIELGDEVEVELETLE</sequence>
<dbReference type="RefSeq" id="WP_281884209.1">
    <property type="nucleotide sequence ID" value="NZ_BSDP01000001.1"/>
</dbReference>
<dbReference type="AlphaFoldDB" id="A0A9W6CW29"/>
<comment type="caution">
    <text evidence="1">The sequence shown here is derived from an EMBL/GenBank/DDBJ whole genome shotgun (WGS) entry which is preliminary data.</text>
</comment>
<dbReference type="Gene3D" id="2.40.30.100">
    <property type="entry name" value="AF2212/PG0164-like"/>
    <property type="match status" value="1"/>
</dbReference>